<accession>A0A444WFQ2</accession>
<dbReference type="EMBL" id="JUIW01000003">
    <property type="protein sequence ID" value="RYJ44534.1"/>
    <property type="molecule type" value="Genomic_DNA"/>
</dbReference>
<organism evidence="1 2">
    <name type="scientific">Flavobacterium beibuense</name>
    <dbReference type="NCBI Taxonomy" id="657326"/>
    <lineage>
        <taxon>Bacteria</taxon>
        <taxon>Pseudomonadati</taxon>
        <taxon>Bacteroidota</taxon>
        <taxon>Flavobacteriia</taxon>
        <taxon>Flavobacteriales</taxon>
        <taxon>Flavobacteriaceae</taxon>
        <taxon>Flavobacterium</taxon>
    </lineage>
</organism>
<dbReference type="OrthoDB" id="910810at2"/>
<reference evidence="1 2" key="1">
    <citation type="submission" date="2014-12" db="EMBL/GenBank/DDBJ databases">
        <title>Genome sequence of Flavobacterium beibuense RSKm HC5.</title>
        <authorList>
            <person name="Kim J.F."/>
            <person name="Song J.Y."/>
            <person name="Kwak M.-J."/>
            <person name="Lee S.-W."/>
        </authorList>
    </citation>
    <scope>NUCLEOTIDE SEQUENCE [LARGE SCALE GENOMIC DNA]</scope>
    <source>
        <strain evidence="1 2">RSKm HC5</strain>
    </source>
</reference>
<sequence length="731" mass="84324">MSLLLYINGQLIDLDAGQHIAQTKQVNDLNSLDDRQASYTNKFKLPKTANNIRAMDQMTLTGNSSNVPYKKNSCSLFNDAGECFVYNGWAVITDGGDYYEAVVYDGIIDLFKEVEKDTLATIGLDELTHEKTPETVVQSWTQNLPYRYILADYNGKRIYSRGLLGAPDRINIDYMVPSINAAWLWDKIFSHYGFTYTGSVFESDEFKNLWLTYPKGVENSGDIVFKSTPEKWSWYNSSSLGWKIFSTQYYEPEVNELAEGSDLRHLKVDQTANYRLTVKGKLDCTQPVNLVVCKNAENYGQFMSHHYENFPQLFTAKENIAPDTEFSFSKTIRLEENESICLVFTNPDDRFFFNFVPMLDVTLTRLTTGEMDFSNALAEFSIKDFIKEIVYRFGLTLFKDKYTNNYEFLSLTEQLKTPPVTDWSSKFAKKLNESYIYGSYAQQNWFRYLYNTEGAFHNDHYITVNNQNLAESKDSIKSKIYSPEQQLTFLDEPTNIYKLWEKEVVEEPEDNEPPVTYKSLDKRFYLMRANLRPGNVMALSSELGSSILTSQYYRESFTKLSFGDIINTYYAPLQSILEKALIVNAELYLTDSDIANFDFKKLYYIDALSAYFMVNKINNYIPGRLTKCELVRVNYTPAYSGFSLPVVRVNTINIRSVVQLTPLTYIINHETNFTPVNSLIYQYSPDGVNWKTAQVQQSPRQPDTVITPVPATHFRVRYEATKTLSNTFILD</sequence>
<protein>
    <submittedName>
        <fullName evidence="1">Uncharacterized protein</fullName>
    </submittedName>
</protein>
<name>A0A444WFQ2_9FLAO</name>
<proteinExistence type="predicted"/>
<comment type="caution">
    <text evidence="1">The sequence shown here is derived from an EMBL/GenBank/DDBJ whole genome shotgun (WGS) entry which is preliminary data.</text>
</comment>
<keyword evidence="2" id="KW-1185">Reference proteome</keyword>
<dbReference type="AlphaFoldDB" id="A0A444WFQ2"/>
<dbReference type="Proteomes" id="UP000289775">
    <property type="component" value="Unassembled WGS sequence"/>
</dbReference>
<evidence type="ECO:0000313" key="2">
    <source>
        <dbReference type="Proteomes" id="UP000289775"/>
    </source>
</evidence>
<evidence type="ECO:0000313" key="1">
    <source>
        <dbReference type="EMBL" id="RYJ44534.1"/>
    </source>
</evidence>
<dbReference type="RefSeq" id="WP_129750290.1">
    <property type="nucleotide sequence ID" value="NZ_JUIW01000003.1"/>
</dbReference>
<gene>
    <name evidence="1" type="ORF">NU09_1144</name>
</gene>